<protein>
    <submittedName>
        <fullName evidence="1">Uncharacterized protein</fullName>
    </submittedName>
</protein>
<accession>X0V2N2</accession>
<proteinExistence type="predicted"/>
<dbReference type="AlphaFoldDB" id="X0V2N2"/>
<gene>
    <name evidence="1" type="ORF">S01H1_32020</name>
</gene>
<sequence>VELISHKNPRLWLKKQVKIVLKSLIQGEKL</sequence>
<feature type="non-terminal residue" evidence="1">
    <location>
        <position position="1"/>
    </location>
</feature>
<name>X0V2N2_9ZZZZ</name>
<organism evidence="1">
    <name type="scientific">marine sediment metagenome</name>
    <dbReference type="NCBI Taxonomy" id="412755"/>
    <lineage>
        <taxon>unclassified sequences</taxon>
        <taxon>metagenomes</taxon>
        <taxon>ecological metagenomes</taxon>
    </lineage>
</organism>
<evidence type="ECO:0000313" key="1">
    <source>
        <dbReference type="EMBL" id="GAF94890.1"/>
    </source>
</evidence>
<comment type="caution">
    <text evidence="1">The sequence shown here is derived from an EMBL/GenBank/DDBJ whole genome shotgun (WGS) entry which is preliminary data.</text>
</comment>
<reference evidence="1" key="1">
    <citation type="journal article" date="2014" name="Front. Microbiol.">
        <title>High frequency of phylogenetically diverse reductive dehalogenase-homologous genes in deep subseafloor sedimentary metagenomes.</title>
        <authorList>
            <person name="Kawai M."/>
            <person name="Futagami T."/>
            <person name="Toyoda A."/>
            <person name="Takaki Y."/>
            <person name="Nishi S."/>
            <person name="Hori S."/>
            <person name="Arai W."/>
            <person name="Tsubouchi T."/>
            <person name="Morono Y."/>
            <person name="Uchiyama I."/>
            <person name="Ito T."/>
            <person name="Fujiyama A."/>
            <person name="Inagaki F."/>
            <person name="Takami H."/>
        </authorList>
    </citation>
    <scope>NUCLEOTIDE SEQUENCE</scope>
    <source>
        <strain evidence="1">Expedition CK06-06</strain>
    </source>
</reference>
<dbReference type="EMBL" id="BARS01019800">
    <property type="protein sequence ID" value="GAF94890.1"/>
    <property type="molecule type" value="Genomic_DNA"/>
</dbReference>